<protein>
    <submittedName>
        <fullName evidence="2">Acetyltransferase family protein</fullName>
    </submittedName>
</protein>
<dbReference type="InterPro" id="IPR000182">
    <property type="entry name" value="GNAT_dom"/>
</dbReference>
<dbReference type="Pfam" id="PF00583">
    <property type="entry name" value="Acetyltransf_1"/>
    <property type="match status" value="1"/>
</dbReference>
<dbReference type="CDD" id="cd04301">
    <property type="entry name" value="NAT_SF"/>
    <property type="match status" value="1"/>
</dbReference>
<feature type="domain" description="N-acetyltransferase" evidence="1">
    <location>
        <begin position="5"/>
        <end position="169"/>
    </location>
</feature>
<accession>A0A1E5UB84</accession>
<dbReference type="PROSITE" id="PS51186">
    <property type="entry name" value="GNAT"/>
    <property type="match status" value="1"/>
</dbReference>
<organism evidence="2 3">
    <name type="scientific">Cloacibacterium normanense</name>
    <dbReference type="NCBI Taxonomy" id="237258"/>
    <lineage>
        <taxon>Bacteria</taxon>
        <taxon>Pseudomonadati</taxon>
        <taxon>Bacteroidota</taxon>
        <taxon>Flavobacteriia</taxon>
        <taxon>Flavobacteriales</taxon>
        <taxon>Weeksellaceae</taxon>
    </lineage>
</organism>
<name>A0A1E5UB84_9FLAO</name>
<dbReference type="RefSeq" id="WP_069800792.1">
    <property type="nucleotide sequence ID" value="NZ_CP034157.1"/>
</dbReference>
<comment type="caution">
    <text evidence="2">The sequence shown here is derived from an EMBL/GenBank/DDBJ whole genome shotgun (WGS) entry which is preliminary data.</text>
</comment>
<dbReference type="InterPro" id="IPR016181">
    <property type="entry name" value="Acyl_CoA_acyltransferase"/>
</dbReference>
<dbReference type="OrthoDB" id="9796381at2"/>
<evidence type="ECO:0000313" key="3">
    <source>
        <dbReference type="Proteomes" id="UP000095601"/>
    </source>
</evidence>
<dbReference type="GO" id="GO:0016747">
    <property type="term" value="F:acyltransferase activity, transferring groups other than amino-acyl groups"/>
    <property type="evidence" value="ECO:0007669"/>
    <property type="project" value="InterPro"/>
</dbReference>
<evidence type="ECO:0000313" key="2">
    <source>
        <dbReference type="EMBL" id="OEL10203.1"/>
    </source>
</evidence>
<keyword evidence="3" id="KW-1185">Reference proteome</keyword>
<dbReference type="SUPFAM" id="SSF55729">
    <property type="entry name" value="Acyl-CoA N-acyltransferases (Nat)"/>
    <property type="match status" value="1"/>
</dbReference>
<dbReference type="Gene3D" id="3.40.630.30">
    <property type="match status" value="1"/>
</dbReference>
<gene>
    <name evidence="2" type="ORF">BHF72_0897</name>
</gene>
<dbReference type="PATRIC" id="fig|237258.4.peg.1077"/>
<dbReference type="KEGG" id="cnr:EB819_09080"/>
<sequence length="169" mass="19455">MISEIKFRKATQDDSDKIWKILQQAIERRRLDNSQQWQNGYPNPETVHSDIEKQIGYVLEENDNVVVYSAVILNDEPAYENIEGKWLSDGDFNVVNRLAVSDEVAGKGYATEIFRRIEDLSRQNGIFSVKVDTNFDNAAMLHILKKLDYTYCGEVYLAGGERKAFEKLL</sequence>
<keyword evidence="2" id="KW-0808">Transferase</keyword>
<dbReference type="EMBL" id="MKGI01000079">
    <property type="protein sequence ID" value="OEL10203.1"/>
    <property type="molecule type" value="Genomic_DNA"/>
</dbReference>
<dbReference type="STRING" id="237258.SAMN04489756_103167"/>
<evidence type="ECO:0000259" key="1">
    <source>
        <dbReference type="PROSITE" id="PS51186"/>
    </source>
</evidence>
<dbReference type="Proteomes" id="UP000095601">
    <property type="component" value="Unassembled WGS sequence"/>
</dbReference>
<reference evidence="2 3" key="1">
    <citation type="submission" date="2016-09" db="EMBL/GenBank/DDBJ databases">
        <authorList>
            <person name="Capua I."/>
            <person name="De Benedictis P."/>
            <person name="Joannis T."/>
            <person name="Lombin L.H."/>
            <person name="Cattoli G."/>
        </authorList>
    </citation>
    <scope>NUCLEOTIDE SEQUENCE [LARGE SCALE GENOMIC DNA]</scope>
    <source>
        <strain evidence="2 3">NRS-1</strain>
    </source>
</reference>
<proteinExistence type="predicted"/>
<dbReference type="AlphaFoldDB" id="A0A1E5UB84"/>